<reference evidence="1" key="1">
    <citation type="journal article" date="2015" name="Proc. Natl. Acad. Sci. U.S.A.">
        <title>Networks of energetic and metabolic interactions define dynamics in microbial communities.</title>
        <authorList>
            <person name="Embree M."/>
            <person name="Liu J.K."/>
            <person name="Al-Bassam M.M."/>
            <person name="Zengler K."/>
        </authorList>
    </citation>
    <scope>NUCLEOTIDE SEQUENCE</scope>
</reference>
<accession>A0A0W8F478</accession>
<comment type="caution">
    <text evidence="1">The sequence shown here is derived from an EMBL/GenBank/DDBJ whole genome shotgun (WGS) entry which is preliminary data.</text>
</comment>
<sequence>MGVLIFIVGLIVTRLFDTQIVQVTKYIVSHLANHKKIREFIMNHL</sequence>
<dbReference type="AlphaFoldDB" id="A0A0W8F478"/>
<organism evidence="1">
    <name type="scientific">hydrocarbon metagenome</name>
    <dbReference type="NCBI Taxonomy" id="938273"/>
    <lineage>
        <taxon>unclassified sequences</taxon>
        <taxon>metagenomes</taxon>
        <taxon>ecological metagenomes</taxon>
    </lineage>
</organism>
<evidence type="ECO:0000313" key="1">
    <source>
        <dbReference type="EMBL" id="KUG15703.1"/>
    </source>
</evidence>
<dbReference type="EMBL" id="LNQE01001537">
    <property type="protein sequence ID" value="KUG15703.1"/>
    <property type="molecule type" value="Genomic_DNA"/>
</dbReference>
<proteinExistence type="predicted"/>
<name>A0A0W8F478_9ZZZZ</name>
<gene>
    <name evidence="1" type="ORF">ASZ90_014623</name>
</gene>
<protein>
    <submittedName>
        <fullName evidence="1">Uncharacterized protein</fullName>
    </submittedName>
</protein>